<dbReference type="EMBL" id="CM004387">
    <property type="protein sequence ID" value="OAY60116.1"/>
    <property type="molecule type" value="Genomic_DNA"/>
</dbReference>
<evidence type="ECO:0000313" key="1">
    <source>
        <dbReference type="EMBL" id="OAY60116.1"/>
    </source>
</evidence>
<proteinExistence type="predicted"/>
<sequence>MIRLSSVLSAQASEAYVLLSSCSCVQRERERERENQDVDASCLYVYQRLFRL</sequence>
<dbReference type="AlphaFoldDB" id="A0A2C9WKH3"/>
<gene>
    <name evidence="1" type="ORF">MANES_01G087100</name>
</gene>
<accession>A0A2C9WKH3</accession>
<protein>
    <submittedName>
        <fullName evidence="1">Uncharacterized protein</fullName>
    </submittedName>
</protein>
<reference evidence="1" key="1">
    <citation type="submission" date="2016-02" db="EMBL/GenBank/DDBJ databases">
        <title>WGS assembly of Manihot esculenta.</title>
        <authorList>
            <person name="Bredeson J.V."/>
            <person name="Prochnik S.E."/>
            <person name="Lyons J.B."/>
            <person name="Schmutz J."/>
            <person name="Grimwood J."/>
            <person name="Vrebalov J."/>
            <person name="Bart R.S."/>
            <person name="Amuge T."/>
            <person name="Ferguson M.E."/>
            <person name="Green R."/>
            <person name="Putnam N."/>
            <person name="Stites J."/>
            <person name="Rounsley S."/>
            <person name="Rokhsar D.S."/>
        </authorList>
    </citation>
    <scope>NUCLEOTIDE SEQUENCE [LARGE SCALE GENOMIC DNA]</scope>
    <source>
        <tissue evidence="1">Leaf</tissue>
    </source>
</reference>
<name>A0A2C9WKH3_MANES</name>
<organism evidence="1">
    <name type="scientific">Manihot esculenta</name>
    <name type="common">Cassava</name>
    <name type="synonym">Jatropha manihot</name>
    <dbReference type="NCBI Taxonomy" id="3983"/>
    <lineage>
        <taxon>Eukaryota</taxon>
        <taxon>Viridiplantae</taxon>
        <taxon>Streptophyta</taxon>
        <taxon>Embryophyta</taxon>
        <taxon>Tracheophyta</taxon>
        <taxon>Spermatophyta</taxon>
        <taxon>Magnoliopsida</taxon>
        <taxon>eudicotyledons</taxon>
        <taxon>Gunneridae</taxon>
        <taxon>Pentapetalae</taxon>
        <taxon>rosids</taxon>
        <taxon>fabids</taxon>
        <taxon>Malpighiales</taxon>
        <taxon>Euphorbiaceae</taxon>
        <taxon>Crotonoideae</taxon>
        <taxon>Manihoteae</taxon>
        <taxon>Manihot</taxon>
    </lineage>
</organism>